<evidence type="ECO:0000256" key="2">
    <source>
        <dbReference type="SAM" id="Phobius"/>
    </source>
</evidence>
<feature type="transmembrane region" description="Helical" evidence="2">
    <location>
        <begin position="75"/>
        <end position="97"/>
    </location>
</feature>
<dbReference type="InterPro" id="IPR050741">
    <property type="entry name" value="Acyl-CoA_dehydrogenase"/>
</dbReference>
<dbReference type="InterPro" id="IPR006089">
    <property type="entry name" value="Acyl-CoA_DH_CS"/>
</dbReference>
<evidence type="ECO:0000313" key="5">
    <source>
        <dbReference type="Proteomes" id="UP001175261"/>
    </source>
</evidence>
<sequence length="167" mass="19146">MASNLDKPSIPFSDPLWLSGLPSPYYNESHRKWQKTCRDKVLEHVFYTFTTHNIYIPNLSAPLPIKGLKIKKFNYFYFAIYISEIYRIGIGSLALLLSTSTAYKMPPLISYKSEELKKHFLPDLLHGDKRIYVAITEPDAGSDVASIATTAEKSECGKYYILNREKK</sequence>
<dbReference type="GO" id="GO:0005737">
    <property type="term" value="C:cytoplasm"/>
    <property type="evidence" value="ECO:0007669"/>
    <property type="project" value="TreeGrafter"/>
</dbReference>
<accession>A0AA39L3D9</accession>
<dbReference type="GO" id="GO:0003995">
    <property type="term" value="F:acyl-CoA dehydrogenase activity"/>
    <property type="evidence" value="ECO:0007669"/>
    <property type="project" value="InterPro"/>
</dbReference>
<dbReference type="Gene3D" id="2.40.110.10">
    <property type="entry name" value="Butyryl-CoA Dehydrogenase, subunit A, domain 2"/>
    <property type="match status" value="1"/>
</dbReference>
<protein>
    <recommendedName>
        <fullName evidence="3">Acyl-CoA dehydrogenase/oxidase N-terminal domain-containing protein</fullName>
    </recommendedName>
</protein>
<dbReference type="InterPro" id="IPR013786">
    <property type="entry name" value="AcylCoA_DH/ox_N"/>
</dbReference>
<reference evidence="4" key="1">
    <citation type="submission" date="2022-10" db="EMBL/GenBank/DDBJ databases">
        <title>Determination and structural analysis of whole genome sequence of Sarocladium strictum F4-1.</title>
        <authorList>
            <person name="Hu L."/>
            <person name="Jiang Y."/>
        </authorList>
    </citation>
    <scope>NUCLEOTIDE SEQUENCE</scope>
    <source>
        <strain evidence="4">F4-1</strain>
    </source>
</reference>
<organism evidence="4 5">
    <name type="scientific">Sarocladium strictum</name>
    <name type="common">Black bundle disease fungus</name>
    <name type="synonym">Acremonium strictum</name>
    <dbReference type="NCBI Taxonomy" id="5046"/>
    <lineage>
        <taxon>Eukaryota</taxon>
        <taxon>Fungi</taxon>
        <taxon>Dikarya</taxon>
        <taxon>Ascomycota</taxon>
        <taxon>Pezizomycotina</taxon>
        <taxon>Sordariomycetes</taxon>
        <taxon>Hypocreomycetidae</taxon>
        <taxon>Hypocreales</taxon>
        <taxon>Sarocladiaceae</taxon>
        <taxon>Sarocladium</taxon>
    </lineage>
</organism>
<dbReference type="Pfam" id="PF02771">
    <property type="entry name" value="Acyl-CoA_dh_N"/>
    <property type="match status" value="1"/>
</dbReference>
<proteinExistence type="predicted"/>
<keyword evidence="2" id="KW-0812">Transmembrane</keyword>
<dbReference type="Proteomes" id="UP001175261">
    <property type="component" value="Unassembled WGS sequence"/>
</dbReference>
<dbReference type="AlphaFoldDB" id="A0AA39L3D9"/>
<dbReference type="EMBL" id="JAPDFR010000010">
    <property type="protein sequence ID" value="KAK0382683.1"/>
    <property type="molecule type" value="Genomic_DNA"/>
</dbReference>
<dbReference type="PANTHER" id="PTHR48083:SF15">
    <property type="entry name" value="ACYL-COA DEHYDROGENASE APDG"/>
    <property type="match status" value="1"/>
</dbReference>
<dbReference type="GO" id="GO:0050660">
    <property type="term" value="F:flavin adenine dinucleotide binding"/>
    <property type="evidence" value="ECO:0007669"/>
    <property type="project" value="InterPro"/>
</dbReference>
<dbReference type="InterPro" id="IPR046373">
    <property type="entry name" value="Acyl-CoA_Oxase/DH_mid-dom_sf"/>
</dbReference>
<evidence type="ECO:0000256" key="1">
    <source>
        <dbReference type="ARBA" id="ARBA00023002"/>
    </source>
</evidence>
<dbReference type="Gene3D" id="1.10.540.10">
    <property type="entry name" value="Acyl-CoA dehydrogenase/oxidase, N-terminal domain"/>
    <property type="match status" value="1"/>
</dbReference>
<keyword evidence="2" id="KW-0472">Membrane</keyword>
<dbReference type="SUPFAM" id="SSF56645">
    <property type="entry name" value="Acyl-CoA dehydrogenase NM domain-like"/>
    <property type="match status" value="1"/>
</dbReference>
<dbReference type="GO" id="GO:0033539">
    <property type="term" value="P:fatty acid beta-oxidation using acyl-CoA dehydrogenase"/>
    <property type="evidence" value="ECO:0007669"/>
    <property type="project" value="TreeGrafter"/>
</dbReference>
<dbReference type="PROSITE" id="PS00072">
    <property type="entry name" value="ACYL_COA_DH_1"/>
    <property type="match status" value="1"/>
</dbReference>
<evidence type="ECO:0000313" key="4">
    <source>
        <dbReference type="EMBL" id="KAK0382683.1"/>
    </source>
</evidence>
<keyword evidence="5" id="KW-1185">Reference proteome</keyword>
<evidence type="ECO:0000259" key="3">
    <source>
        <dbReference type="Pfam" id="PF02771"/>
    </source>
</evidence>
<comment type="caution">
    <text evidence="4">The sequence shown here is derived from an EMBL/GenBank/DDBJ whole genome shotgun (WGS) entry which is preliminary data.</text>
</comment>
<gene>
    <name evidence="4" type="ORF">NLU13_9779</name>
</gene>
<dbReference type="InterPro" id="IPR009100">
    <property type="entry name" value="AcylCoA_DH/oxidase_NM_dom_sf"/>
</dbReference>
<keyword evidence="2" id="KW-1133">Transmembrane helix</keyword>
<dbReference type="InterPro" id="IPR037069">
    <property type="entry name" value="AcylCoA_DH/ox_N_sf"/>
</dbReference>
<name>A0AA39L3D9_SARSR</name>
<feature type="domain" description="Acyl-CoA dehydrogenase/oxidase N-terminal" evidence="3">
    <location>
        <begin position="73"/>
        <end position="128"/>
    </location>
</feature>
<keyword evidence="1" id="KW-0560">Oxidoreductase</keyword>
<dbReference type="PANTHER" id="PTHR48083">
    <property type="entry name" value="MEDIUM-CHAIN SPECIFIC ACYL-COA DEHYDROGENASE, MITOCHONDRIAL-RELATED"/>
    <property type="match status" value="1"/>
</dbReference>